<dbReference type="PANTHER" id="PTHR34071:SF2">
    <property type="entry name" value="FLAVIN-NUCLEOTIDE-BINDING PROTEIN"/>
    <property type="match status" value="1"/>
</dbReference>
<accession>A0A382EUT0</accession>
<dbReference type="PANTHER" id="PTHR34071">
    <property type="entry name" value="5-NITROIMIDAZOLE ANTIBIOTICS RESISTANCE PROTEIN, NIMA-FAMILY-RELATED PROTEIN-RELATED"/>
    <property type="match status" value="1"/>
</dbReference>
<evidence type="ECO:0008006" key="3">
    <source>
        <dbReference type="Google" id="ProtNLM"/>
    </source>
</evidence>
<evidence type="ECO:0000313" key="2">
    <source>
        <dbReference type="EMBL" id="SVB54536.1"/>
    </source>
</evidence>
<dbReference type="Pfam" id="PF12900">
    <property type="entry name" value="Pyridox_ox_2"/>
    <property type="match status" value="1"/>
</dbReference>
<dbReference type="Gene3D" id="2.30.110.10">
    <property type="entry name" value="Electron Transport, Fmn-binding Protein, Chain A"/>
    <property type="match status" value="1"/>
</dbReference>
<name>A0A382EUT0_9ZZZZ</name>
<evidence type="ECO:0000256" key="1">
    <source>
        <dbReference type="SAM" id="MobiDB-lite"/>
    </source>
</evidence>
<feature type="region of interest" description="Disordered" evidence="1">
    <location>
        <begin position="200"/>
        <end position="221"/>
    </location>
</feature>
<dbReference type="AlphaFoldDB" id="A0A382EUT0"/>
<dbReference type="EMBL" id="UINC01046473">
    <property type="protein sequence ID" value="SVB54536.1"/>
    <property type="molecule type" value="Genomic_DNA"/>
</dbReference>
<reference evidence="2" key="1">
    <citation type="submission" date="2018-05" db="EMBL/GenBank/DDBJ databases">
        <authorList>
            <person name="Lanie J.A."/>
            <person name="Ng W.-L."/>
            <person name="Kazmierczak K.M."/>
            <person name="Andrzejewski T.M."/>
            <person name="Davidsen T.M."/>
            <person name="Wayne K.J."/>
            <person name="Tettelin H."/>
            <person name="Glass J.I."/>
            <person name="Rusch D."/>
            <person name="Podicherti R."/>
            <person name="Tsui H.-C.T."/>
            <person name="Winkler M.E."/>
        </authorList>
    </citation>
    <scope>NUCLEOTIDE SEQUENCE</scope>
</reference>
<organism evidence="2">
    <name type="scientific">marine metagenome</name>
    <dbReference type="NCBI Taxonomy" id="408172"/>
    <lineage>
        <taxon>unclassified sequences</taxon>
        <taxon>metagenomes</taxon>
        <taxon>ecological metagenomes</taxon>
    </lineage>
</organism>
<proteinExistence type="predicted"/>
<dbReference type="InterPro" id="IPR024747">
    <property type="entry name" value="Pyridox_Oxase-rel"/>
</dbReference>
<gene>
    <name evidence="2" type="ORF">METZ01_LOCUS207390</name>
</gene>
<dbReference type="InterPro" id="IPR012349">
    <property type="entry name" value="Split_barrel_FMN-bd"/>
</dbReference>
<dbReference type="SUPFAM" id="SSF50475">
    <property type="entry name" value="FMN-binding split barrel"/>
    <property type="match status" value="1"/>
</dbReference>
<sequence length="221" mass="23625">MSGRSELGRKPDRSVVDTAERDAVLDEALIAHVGLIAGAGGEGDGAHPVVIPMLCARLGDRLLLHGSPASRLLRTAKAGVEVCVTVTLLDGLVLARSAFHHSMNYRSVVVFGTATEVTDHDEKVAALNRLTDHIVPGRMEAIRPHTDTEVRGTTVLSLPLDEWSMKVRSGPPIDDDEDMDAPAWAGVLPLGVAVAEPLPDPLMPERQVPPHVADWSRGRQG</sequence>
<protein>
    <recommendedName>
        <fullName evidence="3">Pyridoxamine 5'-phosphate oxidase putative domain-containing protein</fullName>
    </recommendedName>
</protein>